<dbReference type="GO" id="GO:0003723">
    <property type="term" value="F:RNA binding"/>
    <property type="evidence" value="ECO:0007669"/>
    <property type="project" value="InterPro"/>
</dbReference>
<feature type="region of interest" description="Disordered" evidence="4">
    <location>
        <begin position="1"/>
        <end position="21"/>
    </location>
</feature>
<dbReference type="Pfam" id="PF06958">
    <property type="entry name" value="Pyocin_S"/>
    <property type="match status" value="1"/>
</dbReference>
<feature type="domain" description="Pyosin/cloacin translocation" evidence="5">
    <location>
        <begin position="175"/>
        <end position="305"/>
    </location>
</feature>
<dbReference type="InterPro" id="IPR036725">
    <property type="entry name" value="ColE3_ribonuclease_sf"/>
</dbReference>
<evidence type="ECO:0000256" key="3">
    <source>
        <dbReference type="ARBA" id="ARBA00023048"/>
    </source>
</evidence>
<evidence type="ECO:0000313" key="8">
    <source>
        <dbReference type="Proteomes" id="UP000412311"/>
    </source>
</evidence>
<dbReference type="InterPro" id="IPR009105">
    <property type="entry name" value="Colicin_E3_ribonuclease"/>
</dbReference>
<evidence type="ECO:0000259" key="6">
    <source>
        <dbReference type="Pfam" id="PF09000"/>
    </source>
</evidence>
<dbReference type="SUPFAM" id="SSF69369">
    <property type="entry name" value="Cloacin translocation domain"/>
    <property type="match status" value="1"/>
</dbReference>
<evidence type="ECO:0000313" key="7">
    <source>
        <dbReference type="EMBL" id="VVP81720.1"/>
    </source>
</evidence>
<protein>
    <recommendedName>
        <fullName evidence="9">Toxin</fullName>
    </recommendedName>
</protein>
<dbReference type="SUPFAM" id="SSF63840">
    <property type="entry name" value="Ribonuclease domain of colicin E3"/>
    <property type="match status" value="1"/>
</dbReference>
<organism evidence="7 8">
    <name type="scientific">Pseudomonas fluorescens</name>
    <dbReference type="NCBI Taxonomy" id="294"/>
    <lineage>
        <taxon>Bacteria</taxon>
        <taxon>Pseudomonadati</taxon>
        <taxon>Pseudomonadota</taxon>
        <taxon>Gammaproteobacteria</taxon>
        <taxon>Pseudomonadales</taxon>
        <taxon>Pseudomonadaceae</taxon>
        <taxon>Pseudomonas</taxon>
    </lineage>
</organism>
<gene>
    <name evidence="7" type="ORF">PS925_00561</name>
</gene>
<evidence type="ECO:0000259" key="5">
    <source>
        <dbReference type="Pfam" id="PF06958"/>
    </source>
</evidence>
<keyword evidence="2" id="KW-0044">Antibiotic</keyword>
<feature type="compositionally biased region" description="Basic and acidic residues" evidence="4">
    <location>
        <begin position="391"/>
        <end position="403"/>
    </location>
</feature>
<dbReference type="Gene3D" id="3.10.380.10">
    <property type="entry name" value="Colicin E3-like ribonuclease domain"/>
    <property type="match status" value="1"/>
</dbReference>
<dbReference type="Pfam" id="PF09000">
    <property type="entry name" value="Cytotoxic"/>
    <property type="match status" value="1"/>
</dbReference>
<feature type="region of interest" description="Disordered" evidence="4">
    <location>
        <begin position="388"/>
        <end position="409"/>
    </location>
</feature>
<name>A0A5E7S6R9_PSEFL</name>
<dbReference type="EMBL" id="CABVJG010000001">
    <property type="protein sequence ID" value="VVP81720.1"/>
    <property type="molecule type" value="Genomic_DNA"/>
</dbReference>
<sequence>MAGNKDIPRAQNPPQGDGHHVNYRYMTATELAEREARQNAYDAMLARQEAFERSREVAVKKADPVRAGCVFAKSCKLPDAIIDYASPSGMVPTDSLKDYGDLILLGAREADESGAVPLKKIGATAVPAGFGSLALAGSVFEALPAAVSSAAVAPLVGLVALFMPSSLGDSALYTDEQLRGLEQARTRVRLRVEQQADGSLKGYGFYTGTNRDWEMVDVVQFKLRGSQFIADLGEGVELIWTPAVDGSDILGIPALEAAPQTPHIWVYPPTKAADGILVNPVYPPEYRDFILVFPANSGVRPVYIVVSTSSRKGLPSAGHSYHRPPKAEEITAFPGLIKVQKKNPIQGGGGLRERWKDAKGRKIYEWDSMHGELEVYRASDGTHLGAFDPFTGERREDAKDERSIRKKYL</sequence>
<proteinExistence type="predicted"/>
<evidence type="ECO:0000256" key="2">
    <source>
        <dbReference type="ARBA" id="ARBA00023022"/>
    </source>
</evidence>
<dbReference type="Proteomes" id="UP000412311">
    <property type="component" value="Unassembled WGS sequence"/>
</dbReference>
<dbReference type="GO" id="GO:0016788">
    <property type="term" value="F:hydrolase activity, acting on ester bonds"/>
    <property type="evidence" value="ECO:0007669"/>
    <property type="project" value="InterPro"/>
</dbReference>
<dbReference type="InterPro" id="IPR036302">
    <property type="entry name" value="Pyosin/cloacin_T_dom_sf"/>
</dbReference>
<dbReference type="AlphaFoldDB" id="A0A5E7S6R9"/>
<evidence type="ECO:0000256" key="4">
    <source>
        <dbReference type="SAM" id="MobiDB-lite"/>
    </source>
</evidence>
<keyword evidence="1" id="KW-0929">Antimicrobial</keyword>
<dbReference type="GO" id="GO:0042742">
    <property type="term" value="P:defense response to bacterium"/>
    <property type="evidence" value="ECO:0007669"/>
    <property type="project" value="UniProtKB-KW"/>
</dbReference>
<keyword evidence="3" id="KW-0078">Bacteriocin</keyword>
<dbReference type="RefSeq" id="WP_150792551.1">
    <property type="nucleotide sequence ID" value="NZ_CABVJG010000001.1"/>
</dbReference>
<dbReference type="GO" id="GO:0043022">
    <property type="term" value="F:ribosome binding"/>
    <property type="evidence" value="ECO:0007669"/>
    <property type="project" value="InterPro"/>
</dbReference>
<feature type="domain" description="Colicin E3-like ribonuclease" evidence="6">
    <location>
        <begin position="325"/>
        <end position="404"/>
    </location>
</feature>
<reference evidence="7 8" key="1">
    <citation type="submission" date="2019-09" db="EMBL/GenBank/DDBJ databases">
        <authorList>
            <person name="Chandra G."/>
            <person name="Truman W A."/>
        </authorList>
    </citation>
    <scope>NUCLEOTIDE SEQUENCE [LARGE SCALE GENOMIC DNA]</scope>
    <source>
        <strain evidence="7">PS925</strain>
    </source>
</reference>
<dbReference type="InterPro" id="IPR016128">
    <property type="entry name" value="Pyosin/cloacin_T_dom"/>
</dbReference>
<dbReference type="GO" id="GO:0031640">
    <property type="term" value="P:killing of cells of another organism"/>
    <property type="evidence" value="ECO:0007669"/>
    <property type="project" value="UniProtKB-KW"/>
</dbReference>
<evidence type="ECO:0008006" key="9">
    <source>
        <dbReference type="Google" id="ProtNLM"/>
    </source>
</evidence>
<accession>A0A5E7S6R9</accession>
<evidence type="ECO:0000256" key="1">
    <source>
        <dbReference type="ARBA" id="ARBA00022529"/>
    </source>
</evidence>